<keyword evidence="2" id="KW-1185">Reference proteome</keyword>
<evidence type="ECO:0000313" key="2">
    <source>
        <dbReference type="Proteomes" id="UP001148838"/>
    </source>
</evidence>
<proteinExistence type="predicted"/>
<reference evidence="1 2" key="1">
    <citation type="journal article" date="2022" name="Allergy">
        <title>Genome assembly and annotation of Periplaneta americana reveal a comprehensive cockroach allergen profile.</title>
        <authorList>
            <person name="Wang L."/>
            <person name="Xiong Q."/>
            <person name="Saelim N."/>
            <person name="Wang L."/>
            <person name="Nong W."/>
            <person name="Wan A.T."/>
            <person name="Shi M."/>
            <person name="Liu X."/>
            <person name="Cao Q."/>
            <person name="Hui J.H.L."/>
            <person name="Sookrung N."/>
            <person name="Leung T.F."/>
            <person name="Tungtrongchitr A."/>
            <person name="Tsui S.K.W."/>
        </authorList>
    </citation>
    <scope>NUCLEOTIDE SEQUENCE [LARGE SCALE GENOMIC DNA]</scope>
    <source>
        <strain evidence="1">PWHHKU_190912</strain>
    </source>
</reference>
<sequence>MFVNDLKGESDIIVLLEIDLPAELKKESGSEEDNTEVVGEGESGQFQVLAANKKAVHITKINVRYIKYMQTTFNVYFSPSDALNDSINSLNEDLDSISSWSQQFGLNLKHVNQRQFCSKEPMEFYECTKGRNRGYQCCGTSERYSFLHQTMPVMCDEERGAFSASTLRMKGQLEMGAKLLTIGNFGEKLGDGRFRTTTGRQISGRGLKESLSYRCYFEAIVNFPGHGQDREIQDNKSHISIDSGTGFEDKFLNRYSGLVAPDLNPLENMWPQLQKSISGDLDWDLTRVKMIVGTSGMIMIVKKTRRTSKKAVALRPLHKFLRDSDEDQTQFMTVEGREANPTVGIFIPPAVPCK</sequence>
<dbReference type="Proteomes" id="UP001148838">
    <property type="component" value="Unassembled WGS sequence"/>
</dbReference>
<evidence type="ECO:0000313" key="1">
    <source>
        <dbReference type="EMBL" id="KAJ4430631.1"/>
    </source>
</evidence>
<accession>A0ABQ8S9A2</accession>
<gene>
    <name evidence="1" type="ORF">ANN_19220</name>
</gene>
<organism evidence="1 2">
    <name type="scientific">Periplaneta americana</name>
    <name type="common">American cockroach</name>
    <name type="synonym">Blatta americana</name>
    <dbReference type="NCBI Taxonomy" id="6978"/>
    <lineage>
        <taxon>Eukaryota</taxon>
        <taxon>Metazoa</taxon>
        <taxon>Ecdysozoa</taxon>
        <taxon>Arthropoda</taxon>
        <taxon>Hexapoda</taxon>
        <taxon>Insecta</taxon>
        <taxon>Pterygota</taxon>
        <taxon>Neoptera</taxon>
        <taxon>Polyneoptera</taxon>
        <taxon>Dictyoptera</taxon>
        <taxon>Blattodea</taxon>
        <taxon>Blattoidea</taxon>
        <taxon>Blattidae</taxon>
        <taxon>Blattinae</taxon>
        <taxon>Periplaneta</taxon>
    </lineage>
</organism>
<name>A0ABQ8S9A2_PERAM</name>
<dbReference type="EMBL" id="JAJSOF020000031">
    <property type="protein sequence ID" value="KAJ4430631.1"/>
    <property type="molecule type" value="Genomic_DNA"/>
</dbReference>
<protein>
    <submittedName>
        <fullName evidence="1">Uncharacterized protein</fullName>
    </submittedName>
</protein>
<comment type="caution">
    <text evidence="1">The sequence shown here is derived from an EMBL/GenBank/DDBJ whole genome shotgun (WGS) entry which is preliminary data.</text>
</comment>